<reference evidence="3 4" key="1">
    <citation type="submission" date="2020-08" db="EMBL/GenBank/DDBJ databases">
        <title>A Genomic Blueprint of the Chicken Gut Microbiome.</title>
        <authorList>
            <person name="Gilroy R."/>
            <person name="Ravi A."/>
            <person name="Getino M."/>
            <person name="Pursley I."/>
            <person name="Horton D.L."/>
            <person name="Alikhan N.-F."/>
            <person name="Baker D."/>
            <person name="Gharbi K."/>
            <person name="Hall N."/>
            <person name="Watson M."/>
            <person name="Adriaenssens E.M."/>
            <person name="Foster-Nyarko E."/>
            <person name="Jarju S."/>
            <person name="Secka A."/>
            <person name="Antonio M."/>
            <person name="Oren A."/>
            <person name="Chaudhuri R."/>
            <person name="La Ragione R.M."/>
            <person name="Hildebrand F."/>
            <person name="Pallen M.J."/>
        </authorList>
    </citation>
    <scope>NUCLEOTIDE SEQUENCE [LARGE SCALE GENOMIC DNA]</scope>
    <source>
        <strain evidence="3 4">Sa3CVN1</strain>
    </source>
</reference>
<evidence type="ECO:0000313" key="4">
    <source>
        <dbReference type="Proteomes" id="UP000627781"/>
    </source>
</evidence>
<evidence type="ECO:0000259" key="2">
    <source>
        <dbReference type="Pfam" id="PF17996"/>
    </source>
</evidence>
<dbReference type="Proteomes" id="UP000627781">
    <property type="component" value="Unassembled WGS sequence"/>
</dbReference>
<evidence type="ECO:0000313" key="3">
    <source>
        <dbReference type="EMBL" id="MBD7911272.1"/>
    </source>
</evidence>
<dbReference type="SUPFAM" id="SSF52266">
    <property type="entry name" value="SGNH hydrolase"/>
    <property type="match status" value="1"/>
</dbReference>
<dbReference type="Gene3D" id="2.60.120.260">
    <property type="entry name" value="Galactose-binding domain-like"/>
    <property type="match status" value="1"/>
</dbReference>
<dbReference type="PANTHER" id="PTHR37834:SF2">
    <property type="entry name" value="ESTERASE, SGNH HYDROLASE-TYPE"/>
    <property type="match status" value="1"/>
</dbReference>
<dbReference type="EMBL" id="JACSRA010000010">
    <property type="protein sequence ID" value="MBD7911272.1"/>
    <property type="molecule type" value="Genomic_DNA"/>
</dbReference>
<dbReference type="PANTHER" id="PTHR37834">
    <property type="entry name" value="GDSL-LIKE LIPASE/ACYLHYDROLASE DOMAIN PROTEIN (AFU_ORTHOLOGUE AFUA_2G00620)"/>
    <property type="match status" value="1"/>
</dbReference>
<dbReference type="RefSeq" id="WP_191768138.1">
    <property type="nucleotide sequence ID" value="NZ_JACSRA010000010.1"/>
</dbReference>
<dbReference type="InterPro" id="IPR052762">
    <property type="entry name" value="PCW_deacetylase/CE"/>
</dbReference>
<comment type="caution">
    <text evidence="3">The sequence shown here is derived from an EMBL/GenBank/DDBJ whole genome shotgun (WGS) entry which is preliminary data.</text>
</comment>
<dbReference type="Pfam" id="PF17996">
    <property type="entry name" value="CE2_N"/>
    <property type="match status" value="1"/>
</dbReference>
<name>A0ABR8PSZ4_9CLOT</name>
<feature type="domain" description="Carbohydrate esterase 2 N-terminal" evidence="2">
    <location>
        <begin position="23"/>
        <end position="131"/>
    </location>
</feature>
<dbReference type="InterPro" id="IPR013830">
    <property type="entry name" value="SGNH_hydro"/>
</dbReference>
<evidence type="ECO:0000259" key="1">
    <source>
        <dbReference type="Pfam" id="PF13472"/>
    </source>
</evidence>
<feature type="domain" description="SGNH hydrolase-type esterase" evidence="1">
    <location>
        <begin position="142"/>
        <end position="309"/>
    </location>
</feature>
<gene>
    <name evidence="3" type="ORF">H9661_07890</name>
</gene>
<accession>A0ABR8PSZ4</accession>
<keyword evidence="4" id="KW-1185">Reference proteome</keyword>
<organism evidence="3 4">
    <name type="scientific">Clostridium cibarium</name>
    <dbReference type="NCBI Taxonomy" id="2762247"/>
    <lineage>
        <taxon>Bacteria</taxon>
        <taxon>Bacillati</taxon>
        <taxon>Bacillota</taxon>
        <taxon>Clostridia</taxon>
        <taxon>Eubacteriales</taxon>
        <taxon>Clostridiaceae</taxon>
        <taxon>Clostridium</taxon>
    </lineage>
</organism>
<proteinExistence type="predicted"/>
<dbReference type="Gene3D" id="3.40.50.1110">
    <property type="entry name" value="SGNH hydrolase"/>
    <property type="match status" value="1"/>
</dbReference>
<dbReference type="InterPro" id="IPR040794">
    <property type="entry name" value="CE2_N"/>
</dbReference>
<dbReference type="Pfam" id="PF13472">
    <property type="entry name" value="Lipase_GDSL_2"/>
    <property type="match status" value="1"/>
</dbReference>
<dbReference type="InterPro" id="IPR036514">
    <property type="entry name" value="SGNH_hydro_sf"/>
</dbReference>
<sequence>MYLKDIDMDKFTLIEADNNNYEFNGRVDFSNPKSPTIIYAGSLIKTKFQGTSLKIAINNKHACFENSIGFIVDGKIHGKAIIEEHYKDIVLNIASDLEDEVHDLILYKRSDSCHYFDFYGVILDKGCTILSSGPRAKRRVECFGDSISAGEVSEAVDYVGKVDPENHEGIYSNAWYSYSMMTSRKLKAEINNNAQGGLAVLNDTGYFNGEEFLGLEFTYDKLRYNPQLGSCNSWDFSKFTPHVVIMALGQNDAHPDNYINTNKEKRHIWKEKYKGIIRDLRSKYPKALFVVITTILVHDKGWDDALDEMVEELEDLKIVRYLFRRNGRGTPGHVRIPEAEEMASELTEFIESFGEEIWE</sequence>
<protein>
    <submittedName>
        <fullName evidence="3">Electron transporter RnfD</fullName>
    </submittedName>
</protein>